<evidence type="ECO:0000256" key="3">
    <source>
        <dbReference type="PIRSR" id="PIRSR600183-50"/>
    </source>
</evidence>
<dbReference type="PANTHER" id="PTHR43727:SF2">
    <property type="entry name" value="GROUP IV DECARBOXYLASE"/>
    <property type="match status" value="1"/>
</dbReference>
<dbReference type="CDD" id="cd06842">
    <property type="entry name" value="PLPDE_III_Y4yA_like"/>
    <property type="match status" value="1"/>
</dbReference>
<evidence type="ECO:0000256" key="2">
    <source>
        <dbReference type="ARBA" id="ARBA00022898"/>
    </source>
</evidence>
<dbReference type="EMBL" id="UFQR01000004">
    <property type="protein sequence ID" value="SSW95381.1"/>
    <property type="molecule type" value="Genomic_DNA"/>
</dbReference>
<gene>
    <name evidence="5" type="primary">lysA_1</name>
    <name evidence="5" type="ORF">ARTV_1239</name>
</gene>
<sequence length="467" mass="51894">MSSLLNIANPQKTSWQVNFARDLSPYLDPVITDWLLQSPEILTCLTDMYSSPLNIVWPHTVVNNLKAMAAVTANFGIKSKFYYGVKVNKSQTLLQAAVSAGAGADVSSLQELHDAIRAGCHGVDLCATGPAKTRDFLQELILKGARVAVDSYQELRDIIELAQIWRGNFEKISLLLRLRPDANCSSRFGMLSDEIIIALHSLADNKHLELAGFHFHLSGYAPETRVSALLDTLPLITYARNLGLDPRIIDIGGGLPVQYVKSQCYKTWLSSQKFADYRTGKIPACFYPYGGELNAEQWLTVFLESQNSVGDRISDILCKEGLTLCIEPGRSLVNQSAISVFRVCRVRPHTDDSSVIFVEGSSFSACETWFNSEFLIDPLHLQSSNHAQNHSPGKAWIAGHSCLDEDVITNRLISFLHLPQPGDLLVFVNTAGYQMDLLENQFHRHPLPTRLTALMNPSNKLMFTVDN</sequence>
<dbReference type="AlphaFoldDB" id="A0A3B0LX59"/>
<feature type="domain" description="Orn/DAP/Arg decarboxylase 2 N-terminal" evidence="4">
    <location>
        <begin position="67"/>
        <end position="333"/>
    </location>
</feature>
<name>A0A3B0LX59_9GAMM</name>
<keyword evidence="2 3" id="KW-0663">Pyridoxal phosphate</keyword>
<evidence type="ECO:0000259" key="4">
    <source>
        <dbReference type="Pfam" id="PF02784"/>
    </source>
</evidence>
<reference evidence="5" key="1">
    <citation type="submission" date="2018-04" db="EMBL/GenBank/DDBJ databases">
        <authorList>
            <person name="Go L.Y."/>
            <person name="Mitchell J.A."/>
        </authorList>
    </citation>
    <scope>NUCLEOTIDE SEQUENCE</scope>
    <source>
        <strain evidence="5">ARTV</strain>
    </source>
</reference>
<proteinExistence type="predicted"/>
<evidence type="ECO:0000256" key="1">
    <source>
        <dbReference type="ARBA" id="ARBA00001933"/>
    </source>
</evidence>
<dbReference type="Gene3D" id="2.40.37.10">
    <property type="entry name" value="Lyase, Ornithine Decarboxylase, Chain A, domain 1"/>
    <property type="match status" value="1"/>
</dbReference>
<dbReference type="PRINTS" id="PR01179">
    <property type="entry name" value="ODADCRBXLASE"/>
</dbReference>
<dbReference type="PANTHER" id="PTHR43727">
    <property type="entry name" value="DIAMINOPIMELATE DECARBOXYLASE"/>
    <property type="match status" value="1"/>
</dbReference>
<keyword evidence="5" id="KW-0456">Lyase</keyword>
<organism evidence="5">
    <name type="scientific">Arsenophonus endosymbiont of Trialeurodes vaporariorum</name>
    <dbReference type="NCBI Taxonomy" id="235567"/>
    <lineage>
        <taxon>Bacteria</taxon>
        <taxon>Pseudomonadati</taxon>
        <taxon>Pseudomonadota</taxon>
        <taxon>Gammaproteobacteria</taxon>
        <taxon>Enterobacterales</taxon>
        <taxon>Morganellaceae</taxon>
        <taxon>Arsenophonus</taxon>
    </lineage>
</organism>
<dbReference type="GO" id="GO:0009089">
    <property type="term" value="P:lysine biosynthetic process via diaminopimelate"/>
    <property type="evidence" value="ECO:0007669"/>
    <property type="project" value="TreeGrafter"/>
</dbReference>
<accession>A0A3B0LX59</accession>
<dbReference type="InterPro" id="IPR042152">
    <property type="entry name" value="Y4yA-like"/>
</dbReference>
<dbReference type="Pfam" id="PF02784">
    <property type="entry name" value="Orn_Arg_deC_N"/>
    <property type="match status" value="1"/>
</dbReference>
<dbReference type="SUPFAM" id="SSF50621">
    <property type="entry name" value="Alanine racemase C-terminal domain-like"/>
    <property type="match status" value="1"/>
</dbReference>
<dbReference type="InterPro" id="IPR029066">
    <property type="entry name" value="PLP-binding_barrel"/>
</dbReference>
<dbReference type="PROSITE" id="PS00879">
    <property type="entry name" value="ODR_DC_2_2"/>
    <property type="match status" value="1"/>
</dbReference>
<dbReference type="InterPro" id="IPR009006">
    <property type="entry name" value="Ala_racemase/Decarboxylase_C"/>
</dbReference>
<dbReference type="InterPro" id="IPR022644">
    <property type="entry name" value="De-COase2_N"/>
</dbReference>
<evidence type="ECO:0000313" key="5">
    <source>
        <dbReference type="EMBL" id="SSW95381.1"/>
    </source>
</evidence>
<dbReference type="GO" id="GO:0008836">
    <property type="term" value="F:diaminopimelate decarboxylase activity"/>
    <property type="evidence" value="ECO:0007669"/>
    <property type="project" value="UniProtKB-EC"/>
</dbReference>
<dbReference type="EC" id="4.1.1.20" evidence="5"/>
<feature type="active site" description="Proton donor" evidence="3">
    <location>
        <position position="402"/>
    </location>
</feature>
<comment type="cofactor">
    <cofactor evidence="1 3">
        <name>pyridoxal 5'-phosphate</name>
        <dbReference type="ChEBI" id="CHEBI:597326"/>
    </cofactor>
</comment>
<dbReference type="Gene3D" id="3.20.20.10">
    <property type="entry name" value="Alanine racemase"/>
    <property type="match status" value="1"/>
</dbReference>
<dbReference type="InterPro" id="IPR000183">
    <property type="entry name" value="Orn/DAP/Arg_de-COase"/>
</dbReference>
<dbReference type="SUPFAM" id="SSF51419">
    <property type="entry name" value="PLP-binding barrel"/>
    <property type="match status" value="1"/>
</dbReference>
<feature type="modified residue" description="N6-(pyridoxal phosphate)lysine" evidence="3">
    <location>
        <position position="86"/>
    </location>
</feature>
<dbReference type="InterPro" id="IPR022657">
    <property type="entry name" value="De-COase2_CS"/>
</dbReference>
<protein>
    <submittedName>
        <fullName evidence="5">Diaminopimelate decarboxylase</fullName>
        <ecNumber evidence="5">4.1.1.20</ecNumber>
    </submittedName>
</protein>